<dbReference type="InterPro" id="IPR013320">
    <property type="entry name" value="ConA-like_dom_sf"/>
</dbReference>
<protein>
    <submittedName>
        <fullName evidence="2">Uncharacterized protein</fullName>
    </submittedName>
</protein>
<evidence type="ECO:0000313" key="3">
    <source>
        <dbReference type="Proteomes" id="UP001155604"/>
    </source>
</evidence>
<reference evidence="2" key="1">
    <citation type="journal article" date="2023" name="Int. J. Syst. Evol. Microbiol.">
        <title>&lt;i&gt;Shewanella septentrionalis&lt;/i&gt; sp. nov. and &lt;i&gt;Shewanella holmiensis&lt;/i&gt; sp. nov., isolated from Baltic Sea water and sediments.</title>
        <authorList>
            <person name="Martin-Rodriguez A.J."/>
            <person name="Thorell K."/>
            <person name="Joffre E."/>
            <person name="Jensie-Markopoulos S."/>
            <person name="Moore E.R.B."/>
            <person name="Sjoling A."/>
        </authorList>
    </citation>
    <scope>NUCLEOTIDE SEQUENCE</scope>
    <source>
        <strain evidence="2">SP1W3</strain>
    </source>
</reference>
<evidence type="ECO:0000256" key="1">
    <source>
        <dbReference type="SAM" id="MobiDB-lite"/>
    </source>
</evidence>
<gene>
    <name evidence="2" type="ORF">NE536_02170</name>
</gene>
<dbReference type="EMBL" id="JAMTCC010000003">
    <property type="protein sequence ID" value="MCT7944171.1"/>
    <property type="molecule type" value="Genomic_DNA"/>
</dbReference>
<feature type="non-terminal residue" evidence="2">
    <location>
        <position position="1802"/>
    </location>
</feature>
<organism evidence="2 3">
    <name type="scientific">Shewanella septentrionalis</name>
    <dbReference type="NCBI Taxonomy" id="2952223"/>
    <lineage>
        <taxon>Bacteria</taxon>
        <taxon>Pseudomonadati</taxon>
        <taxon>Pseudomonadota</taxon>
        <taxon>Gammaproteobacteria</taxon>
        <taxon>Alteromonadales</taxon>
        <taxon>Shewanellaceae</taxon>
        <taxon>Shewanella</taxon>
    </lineage>
</organism>
<dbReference type="Proteomes" id="UP001155604">
    <property type="component" value="Unassembled WGS sequence"/>
</dbReference>
<feature type="region of interest" description="Disordered" evidence="1">
    <location>
        <begin position="711"/>
        <end position="730"/>
    </location>
</feature>
<comment type="caution">
    <text evidence="2">The sequence shown here is derived from an EMBL/GenBank/DDBJ whole genome shotgun (WGS) entry which is preliminary data.</text>
</comment>
<accession>A0A9X2WRX2</accession>
<dbReference type="SUPFAM" id="SSF49899">
    <property type="entry name" value="Concanavalin A-like lectins/glucanases"/>
    <property type="match status" value="1"/>
</dbReference>
<name>A0A9X2WRX2_9GAMM</name>
<dbReference type="RefSeq" id="WP_261271655.1">
    <property type="nucleotide sequence ID" value="NZ_JAMTCC010000003.1"/>
</dbReference>
<evidence type="ECO:0000313" key="2">
    <source>
        <dbReference type="EMBL" id="MCT7944171.1"/>
    </source>
</evidence>
<keyword evidence="3" id="KW-1185">Reference proteome</keyword>
<proteinExistence type="predicted"/>
<sequence length="1802" mass="195739">MDWVKQVSTRSLVTLVTLMVLLLGIFSPHTAWCGGAWDIYRVKYGHVLARGMVLDDSGFPTYVEYDDTGARVGGWAQPLSSAQGAFVMSAEQVRATMTLIEELKTEHNNKLLILSREAYNAGEFKSRFGEPIKKINLSPVYKSVVVKSTEAVKDAFDSHVLLLSRFNLNVPPVLSSSASSVLFDAEGSLIYASDNNIAFESAFFDGPDGKGNQPPIFENLRDYKAYAPFSGAEIEAWIDGATFSDKEGKFTASYNIVPCPGFSFFYDNVPIIMTYRYAGFTANGVRPLMDAQIYPGSDFCSGISEAIQPIDLVSAMTKITIMGIEAASSTPIYPTNFYVDTGFISGVAKLAPIGAKTSYVYKQPDLKPIAMDNVDFDGDHIFDKVFLGGLKEGKFVCKADAESAEYQGVFLSSRGQEALMLDCTDEEPEASQPDIIRLADNVGEFGPQGLVGEISLQDLKDTDIMVFRESTGMLITHRKGLNGNELPVNSSFYGTEADAFVFQMMIRGPVGNAFSLHGKGTGDAGFNKFQSQASMNPALHARNSDHLKPGEALRLVLINRKTGYIGTKRTHYVQGYSGGMVQFALNNIQMVPPNLKISAERRFTIKEGLSASSETQTQLIGYEGSAMGDDEMLTITTEWYDHDGSPLPEGLSDYGYTGRLAKVAGPGVLVASGGEMANFAIRPGKQLQQIRLADMANAADHFYVQVNGKPKHENPSFADSGAAESGPMAQRPKHYVPFKVPLIDEAKTRENEYLYGKLKDEGKDEGLEKPEPVYRWAYRPELQFSSYDLKVKDIIRRQSEGQTSSLFDKEVPLIGTNDSAVKLLYTLIESDQQALEFLGAGQELVFALGATELKATMGEGNQLIFENLDHIASLDVEDFVTLSLYNNTDPYNVLWEYAFESLFLLPARGADVLDISADRAFEEPNTLFAALLSAGQDKPNTLDWHIQSGTASLSKQKETNSDGIFSSNLSIAPISGNQVLVSASLDGGQSSVDFAIFKVTPGKPEHIEVKTEGKTAISNIGGVTLDITITDKHGNLVSDGTAVSVDAPKLFVSGDLATENGKVRLIVSGASDAGSHALLISAGEAMNELFIPVHNINLSFSFPTSTLINENYSGVVTATSSYGSLAGETVDLSVHRGRLDKNQIALDAAGSASFSLDTGAFSGYGSLYAKMGGSVAVHHYEVLQKENEVIVLDQMLVRNAPAASGSYEVNGAVIQYTNTTEVRVPGTVGESVTLTLGDWLSPNVAPILDYELTFLSAGMAVTDRVSERNGQASGVTISAQSTKPYSTSFNFNGQANVSSFNYPELHRPDNLGFTLIFKAESLQGNLVDYDSSGQKLAFEDESLVYTVSTDQGDYQIRAPITAGDWHEVGAHVLEQEFVLTVGKKEYKQSFQGKLLEKRSGPAFKLGVNFSGQMVDFKVYDWSIADKKLMLADGSASGEASVAADGFARFQIVAPNPQIAQAKRNDHGESRHVLLKRVADETIRMVALPIAVRVFLDAMPSAYAAGSNLPGFSECEIELPDFGEVDNKISAGEKLIAALIDCKLLQRLEQAKIRVETASGYYETTVAYLDYGAHASLYGALHGVSYSLAALLNCRDGVLTGNNSSKVGLTCDFISGLFVVGDIRDFAYQSAYYFVDEEGKYDKVTHVFSLLGILGTFITPSGAGAAADGLFSVMRVLPKAFRVNGKPTKFIEAFADHIDDKVLKDDFTDFDAIGKRLVDILPLIEVTAMVAFYHEEFAQVKEVMITSINDPQTLESWAAYIARVMATIPENLVTQEADWSLFSRAYAASLTFDSKRARKLLDG</sequence>